<comment type="caution">
    <text evidence="1">The sequence shown here is derived from an EMBL/GenBank/DDBJ whole genome shotgun (WGS) entry which is preliminary data.</text>
</comment>
<evidence type="ECO:0000313" key="2">
    <source>
        <dbReference type="Proteomes" id="UP000639772"/>
    </source>
</evidence>
<dbReference type="EMBL" id="JADCNM010000003">
    <property type="protein sequence ID" value="KAG0489777.1"/>
    <property type="molecule type" value="Genomic_DNA"/>
</dbReference>
<organism evidence="1 2">
    <name type="scientific">Vanilla planifolia</name>
    <name type="common">Vanilla</name>
    <dbReference type="NCBI Taxonomy" id="51239"/>
    <lineage>
        <taxon>Eukaryota</taxon>
        <taxon>Viridiplantae</taxon>
        <taxon>Streptophyta</taxon>
        <taxon>Embryophyta</taxon>
        <taxon>Tracheophyta</taxon>
        <taxon>Spermatophyta</taxon>
        <taxon>Magnoliopsida</taxon>
        <taxon>Liliopsida</taxon>
        <taxon>Asparagales</taxon>
        <taxon>Orchidaceae</taxon>
        <taxon>Vanilloideae</taxon>
        <taxon>Vanilleae</taxon>
        <taxon>Vanilla</taxon>
    </lineage>
</organism>
<evidence type="ECO:0000313" key="1">
    <source>
        <dbReference type="EMBL" id="KAG0489777.1"/>
    </source>
</evidence>
<sequence>MFNERIEMSLGFDLTSRYYNYYKEVNAGIPNLNLKVCTPSKLSAEIITGMA</sequence>
<gene>
    <name evidence="1" type="ORF">HPP92_006640</name>
</gene>
<proteinExistence type="predicted"/>
<reference evidence="1 2" key="1">
    <citation type="journal article" date="2020" name="Nat. Food">
        <title>A phased Vanilla planifolia genome enables genetic improvement of flavour and production.</title>
        <authorList>
            <person name="Hasing T."/>
            <person name="Tang H."/>
            <person name="Brym M."/>
            <person name="Khazi F."/>
            <person name="Huang T."/>
            <person name="Chambers A.H."/>
        </authorList>
    </citation>
    <scope>NUCLEOTIDE SEQUENCE [LARGE SCALE GENOMIC DNA]</scope>
    <source>
        <tissue evidence="1">Leaf</tissue>
    </source>
</reference>
<accession>A0A835RPL7</accession>
<dbReference type="AlphaFoldDB" id="A0A835RPL7"/>
<dbReference type="Proteomes" id="UP000639772">
    <property type="component" value="Chromosome 3"/>
</dbReference>
<protein>
    <submittedName>
        <fullName evidence="1">Uncharacterized protein</fullName>
    </submittedName>
</protein>
<name>A0A835RPL7_VANPL</name>